<keyword evidence="2" id="KW-1185">Reference proteome</keyword>
<sequence length="60" mass="6409">MTSPLERGIDVAHEAVQATAVHAGRIAGIVLTAVGQLRTEVGDLVWDFRDLAGDLKQPKD</sequence>
<dbReference type="EMBL" id="JACKTY010000040">
    <property type="protein sequence ID" value="MCV7229273.1"/>
    <property type="molecule type" value="Genomic_DNA"/>
</dbReference>
<name>A0ABT3CID7_9MYCO</name>
<gene>
    <name evidence="1" type="ORF">H7J73_25000</name>
</gene>
<dbReference type="Proteomes" id="UP001526201">
    <property type="component" value="Unassembled WGS sequence"/>
</dbReference>
<accession>A0ABT3CID7</accession>
<evidence type="ECO:0000313" key="1">
    <source>
        <dbReference type="EMBL" id="MCV7229273.1"/>
    </source>
</evidence>
<reference evidence="1 2" key="1">
    <citation type="journal article" date="2022" name="BMC Genomics">
        <title>Comparative genome analysis of mycobacteria focusing on tRNA and non-coding RNA.</title>
        <authorList>
            <person name="Behra P.R.K."/>
            <person name="Pettersson B.M.F."/>
            <person name="Ramesh M."/>
            <person name="Das S."/>
            <person name="Dasgupta S."/>
            <person name="Kirsebom L.A."/>
        </authorList>
    </citation>
    <scope>NUCLEOTIDE SEQUENCE [LARGE SCALE GENOMIC DNA]</scope>
    <source>
        <strain evidence="1 2">DSM 44078</strain>
    </source>
</reference>
<organism evidence="1 2">
    <name type="scientific">Mycolicibacterium komossense</name>
    <dbReference type="NCBI Taxonomy" id="1779"/>
    <lineage>
        <taxon>Bacteria</taxon>
        <taxon>Bacillati</taxon>
        <taxon>Actinomycetota</taxon>
        <taxon>Actinomycetes</taxon>
        <taxon>Mycobacteriales</taxon>
        <taxon>Mycobacteriaceae</taxon>
        <taxon>Mycolicibacterium</taxon>
    </lineage>
</organism>
<evidence type="ECO:0000313" key="2">
    <source>
        <dbReference type="Proteomes" id="UP001526201"/>
    </source>
</evidence>
<comment type="caution">
    <text evidence="1">The sequence shown here is derived from an EMBL/GenBank/DDBJ whole genome shotgun (WGS) entry which is preliminary data.</text>
</comment>
<protein>
    <submittedName>
        <fullName evidence="1">Uncharacterized protein</fullName>
    </submittedName>
</protein>
<dbReference type="RefSeq" id="WP_264070486.1">
    <property type="nucleotide sequence ID" value="NZ_JACKTY010000040.1"/>
</dbReference>
<proteinExistence type="predicted"/>